<gene>
    <name evidence="7" type="ORF">SMCB_1600</name>
</gene>
<dbReference type="Pfam" id="PF00270">
    <property type="entry name" value="DEAD"/>
    <property type="match status" value="1"/>
</dbReference>
<dbReference type="NCBIfam" id="TIGR01587">
    <property type="entry name" value="cas3_core"/>
    <property type="match status" value="1"/>
</dbReference>
<dbReference type="InterPro" id="IPR054712">
    <property type="entry name" value="Cas3-like_dom"/>
</dbReference>
<dbReference type="Gene3D" id="3.40.50.300">
    <property type="entry name" value="P-loop containing nucleotide triphosphate hydrolases"/>
    <property type="match status" value="1"/>
</dbReference>
<evidence type="ECO:0000313" key="7">
    <source>
        <dbReference type="EMBL" id="BAO83828.1"/>
    </source>
</evidence>
<feature type="domain" description="Helicase ATP-binding" evidence="6">
    <location>
        <begin position="118"/>
        <end position="325"/>
    </location>
</feature>
<dbReference type="SMART" id="SM00487">
    <property type="entry name" value="DEXDc"/>
    <property type="match status" value="1"/>
</dbReference>
<evidence type="ECO:0000259" key="6">
    <source>
        <dbReference type="PROSITE" id="PS51192"/>
    </source>
</evidence>
<dbReference type="InterPro" id="IPR006474">
    <property type="entry name" value="Helicase_Cas3_CRISPR-ass_core"/>
</dbReference>
<accession>A0A060NWE1</accession>
<dbReference type="CDD" id="cd17930">
    <property type="entry name" value="DEXHc_cas3"/>
    <property type="match status" value="1"/>
</dbReference>
<dbReference type="GO" id="GO:0005524">
    <property type="term" value="F:ATP binding"/>
    <property type="evidence" value="ECO:0007669"/>
    <property type="project" value="UniProtKB-KW"/>
</dbReference>
<organism evidence="7 8">
    <name type="scientific">Serpentinimonas maccroryi</name>
    <dbReference type="NCBI Taxonomy" id="1458426"/>
    <lineage>
        <taxon>Bacteria</taxon>
        <taxon>Pseudomonadati</taxon>
        <taxon>Pseudomonadota</taxon>
        <taxon>Betaproteobacteria</taxon>
        <taxon>Burkholderiales</taxon>
        <taxon>Comamonadaceae</taxon>
        <taxon>Serpentinimonas</taxon>
    </lineage>
</organism>
<evidence type="ECO:0000313" key="8">
    <source>
        <dbReference type="Proteomes" id="UP000066014"/>
    </source>
</evidence>
<dbReference type="InterPro" id="IPR027417">
    <property type="entry name" value="P-loop_NTPase"/>
</dbReference>
<evidence type="ECO:0000256" key="3">
    <source>
        <dbReference type="ARBA" id="ARBA00022806"/>
    </source>
</evidence>
<dbReference type="Pfam" id="PF22590">
    <property type="entry name" value="Cas3-like_C_2"/>
    <property type="match status" value="1"/>
</dbReference>
<proteinExistence type="predicted"/>
<dbReference type="GO" id="GO:0003724">
    <property type="term" value="F:RNA helicase activity"/>
    <property type="evidence" value="ECO:0007669"/>
    <property type="project" value="TreeGrafter"/>
</dbReference>
<reference evidence="7 8" key="1">
    <citation type="journal article" date="2014" name="Nat. Commun.">
        <title>Physiological and genomic features of highly alkaliphilic hydrogen-utilizing Betaproteobacteria from a continental serpentinizing site.</title>
        <authorList>
            <person name="Suzuki S."/>
            <person name="Kuenen J.G."/>
            <person name="Schipper K."/>
            <person name="van der Velde S."/>
            <person name="Ishii S."/>
            <person name="Wu A."/>
            <person name="Sorokin D.Y."/>
            <person name="Tenney A."/>
            <person name="Meng X.Y."/>
            <person name="Morrill P.L."/>
            <person name="Kamagata Y."/>
            <person name="Muyzer G."/>
            <person name="Nealson K.H."/>
        </authorList>
    </citation>
    <scope>NUCLEOTIDE SEQUENCE [LARGE SCALE GENOMIC DNA]</scope>
    <source>
        <strain evidence="7 8">B1</strain>
    </source>
</reference>
<dbReference type="HOGENOM" id="CLU_013924_2_0_4"/>
<dbReference type="InterPro" id="IPR014001">
    <property type="entry name" value="Helicase_ATP-bd"/>
</dbReference>
<dbReference type="SUPFAM" id="SSF52540">
    <property type="entry name" value="P-loop containing nucleoside triphosphate hydrolases"/>
    <property type="match status" value="1"/>
</dbReference>
<keyword evidence="8" id="KW-1185">Reference proteome</keyword>
<dbReference type="PANTHER" id="PTHR47963:SF9">
    <property type="entry name" value="CRISPR-ASSOCIATED ENDONUCLEASE_HELICASE CAS3"/>
    <property type="match status" value="1"/>
</dbReference>
<keyword evidence="3" id="KW-0347">Helicase</keyword>
<keyword evidence="5" id="KW-0051">Antiviral defense</keyword>
<dbReference type="KEGG" id="cbab:SMCB_1600"/>
<name>A0A060NWE1_9BURK</name>
<dbReference type="InterPro" id="IPR050547">
    <property type="entry name" value="DEAD_box_RNA_helicases"/>
</dbReference>
<evidence type="ECO:0000256" key="5">
    <source>
        <dbReference type="ARBA" id="ARBA00023118"/>
    </source>
</evidence>
<evidence type="ECO:0000256" key="4">
    <source>
        <dbReference type="ARBA" id="ARBA00022840"/>
    </source>
</evidence>
<dbReference type="Proteomes" id="UP000066014">
    <property type="component" value="Chromosome"/>
</dbReference>
<dbReference type="EMBL" id="AP014569">
    <property type="protein sequence ID" value="BAO83828.1"/>
    <property type="molecule type" value="Genomic_DNA"/>
</dbReference>
<dbReference type="STRING" id="1458426.SMCB_1600"/>
<dbReference type="PROSITE" id="PS51192">
    <property type="entry name" value="HELICASE_ATP_BIND_1"/>
    <property type="match status" value="1"/>
</dbReference>
<dbReference type="GO" id="GO:0016787">
    <property type="term" value="F:hydrolase activity"/>
    <property type="evidence" value="ECO:0007669"/>
    <property type="project" value="UniProtKB-KW"/>
</dbReference>
<sequence>MLYDPAATLTSMGERLKKDYPLAFGECQQPLPDEHAFVHLFAGLVQMADWLGSDTREKFFPYTAPGEDRTQTAAARAAYAVKSIGLDVSVWKNALHGQPPTFSAAFDVPEARPMQVAAADLSLGNIVVLEAETGSGKTEAALWRFVQLFEADKVDSLYFALPTRVAATQLYQRVLALVARLWPQDPPVVVRALPGYEAADDQEKISLPDFKVLWPDRPDDAKAHQRWVAESPKRFLAATIAVGTIDQALLGALKVKHAHMRHALLARSLLVVDEVHASDAYMTVLLEKLLQAHIKAGGQAMLLSATLGATARTRYISIGHGKKLAPPSLADACAAAYPAVSFRKPSGICLQAVAGNPLHKTVYWETRDMMDEPKQVALLAAQAAAQGARVLVVRNTVPAAVATLKALEGLTLAQGGDWLFKVNGVSTVHHSRYSRQDRPLLDQAVEAQLGKTRQDTKGRVIIGTQTLEQSLDIDADLLITDLCPMDVLLQRLGRMHRHARPDAERPEGYRLPHAWVLTPAGNDLTPMLKRARHGLGRFRDGGGVYPDLRMVEATKRLIRAQPSRQIPADNRMLVEHATHIEALQGIENDLGPDWQKLGQAIEGDTSARRGVGHLHTLPYDEAFSDVMFPDGDQKIATRLGAADRLVIFDPPQPGPFQQAVKQLALRHHQIPEGVSPDALPVDIAVLPAGAGFEFTLGSARYRYNRFGLERLKALDENKPT</sequence>
<dbReference type="GO" id="GO:0051607">
    <property type="term" value="P:defense response to virus"/>
    <property type="evidence" value="ECO:0007669"/>
    <property type="project" value="UniProtKB-KW"/>
</dbReference>
<protein>
    <submittedName>
        <fullName evidence="7">CRISPR/Cas system-associated protein Cas3</fullName>
    </submittedName>
</protein>
<evidence type="ECO:0000256" key="1">
    <source>
        <dbReference type="ARBA" id="ARBA00022741"/>
    </source>
</evidence>
<dbReference type="GO" id="GO:0003723">
    <property type="term" value="F:RNA binding"/>
    <property type="evidence" value="ECO:0007669"/>
    <property type="project" value="TreeGrafter"/>
</dbReference>
<dbReference type="Gene3D" id="1.10.3210.30">
    <property type="match status" value="1"/>
</dbReference>
<dbReference type="PANTHER" id="PTHR47963">
    <property type="entry name" value="DEAD-BOX ATP-DEPENDENT RNA HELICASE 47, MITOCHONDRIAL"/>
    <property type="match status" value="1"/>
</dbReference>
<evidence type="ECO:0000256" key="2">
    <source>
        <dbReference type="ARBA" id="ARBA00022801"/>
    </source>
</evidence>
<dbReference type="AlphaFoldDB" id="A0A060NWE1"/>
<dbReference type="InterPro" id="IPR011545">
    <property type="entry name" value="DEAD/DEAH_box_helicase_dom"/>
</dbReference>
<keyword evidence="2" id="KW-0378">Hydrolase</keyword>
<dbReference type="InterPro" id="IPR038257">
    <property type="entry name" value="CRISPR-assoc_Cas3_HD_sf"/>
</dbReference>
<keyword evidence="4" id="KW-0067">ATP-binding</keyword>
<keyword evidence="1" id="KW-0547">Nucleotide-binding</keyword>